<dbReference type="SUPFAM" id="SSF55103">
    <property type="entry name" value="FAD-linked oxidases, C-terminal domain"/>
    <property type="match status" value="1"/>
</dbReference>
<keyword evidence="4" id="KW-0560">Oxidoreductase</keyword>
<keyword evidence="3" id="KW-0274">FAD</keyword>
<dbReference type="PANTHER" id="PTHR42934:SF2">
    <property type="entry name" value="GLYCOLATE OXIDASE SUBUNIT GLCD"/>
    <property type="match status" value="1"/>
</dbReference>
<dbReference type="Gene3D" id="1.10.45.10">
    <property type="entry name" value="Vanillyl-alcohol Oxidase, Chain A, domain 4"/>
    <property type="match status" value="1"/>
</dbReference>
<comment type="cofactor">
    <cofactor evidence="1">
        <name>FAD</name>
        <dbReference type="ChEBI" id="CHEBI:57692"/>
    </cofactor>
</comment>
<evidence type="ECO:0000256" key="4">
    <source>
        <dbReference type="ARBA" id="ARBA00023002"/>
    </source>
</evidence>
<sequence length="257" mass="29184">MGIITKVTVKLIPLPPYRFDVLAIYTDPRQALHMVPKLMKAGIDPTSVEYMDNSYVRGCADYCHYKDMPHYDDGIYVIITVETFHEDELDTKMDAVCTICEESGAAEVLEADDRVWNMRRNCQTSVELQSKVFLTDDVVVPVHKIAGTIEKIMDIGKDYPFEVKINAHIGDGNLHIVLCKMDMSDEEWEKNVEEFHQQVYAYAYSVGGRLAGEHGIGAKKLKYMEQFTPKGELKIMKTIKRAMDPKDILNPGKVIDA</sequence>
<dbReference type="PANTHER" id="PTHR42934">
    <property type="entry name" value="GLYCOLATE OXIDASE SUBUNIT GLCD"/>
    <property type="match status" value="1"/>
</dbReference>
<evidence type="ECO:0000256" key="2">
    <source>
        <dbReference type="ARBA" id="ARBA00022630"/>
    </source>
</evidence>
<evidence type="ECO:0000256" key="3">
    <source>
        <dbReference type="ARBA" id="ARBA00022827"/>
    </source>
</evidence>
<evidence type="ECO:0000256" key="1">
    <source>
        <dbReference type="ARBA" id="ARBA00001974"/>
    </source>
</evidence>
<feature type="domain" description="FAD-binding oxidoreductase/transferase type 4 C-terminal" evidence="5">
    <location>
        <begin position="21"/>
        <end position="254"/>
    </location>
</feature>
<evidence type="ECO:0000313" key="7">
    <source>
        <dbReference type="Proteomes" id="UP000017908"/>
    </source>
</evidence>
<dbReference type="InterPro" id="IPR004113">
    <property type="entry name" value="FAD-bd_oxidored_4_C"/>
</dbReference>
<dbReference type="Gene3D" id="3.30.70.2740">
    <property type="match status" value="1"/>
</dbReference>
<dbReference type="FunFam" id="1.10.45.10:FF:000001">
    <property type="entry name" value="D-lactate dehydrogenase mitochondrial"/>
    <property type="match status" value="1"/>
</dbReference>
<dbReference type="GO" id="GO:0050660">
    <property type="term" value="F:flavin adenine dinucleotide binding"/>
    <property type="evidence" value="ECO:0007669"/>
    <property type="project" value="InterPro"/>
</dbReference>
<dbReference type="GO" id="GO:0016491">
    <property type="term" value="F:oxidoreductase activity"/>
    <property type="evidence" value="ECO:0007669"/>
    <property type="project" value="UniProtKB-KW"/>
</dbReference>
<name>R7MW67_MEGEL</name>
<accession>R7MW67</accession>
<organism evidence="6 7">
    <name type="scientific">Megasphaera elsdenii CAG:570</name>
    <dbReference type="NCBI Taxonomy" id="1263087"/>
    <lineage>
        <taxon>Bacteria</taxon>
        <taxon>Bacillati</taxon>
        <taxon>Bacillota</taxon>
        <taxon>Negativicutes</taxon>
        <taxon>Veillonellales</taxon>
        <taxon>Veillonellaceae</taxon>
        <taxon>Megasphaera</taxon>
    </lineage>
</organism>
<dbReference type="InterPro" id="IPR051914">
    <property type="entry name" value="FAD-linked_OxidoTrans_Type4"/>
</dbReference>
<gene>
    <name evidence="6" type="ORF">BN715_00944</name>
</gene>
<dbReference type="InterPro" id="IPR016164">
    <property type="entry name" value="FAD-linked_Oxase-like_C"/>
</dbReference>
<dbReference type="AlphaFoldDB" id="R7MW67"/>
<comment type="caution">
    <text evidence="6">The sequence shown here is derived from an EMBL/GenBank/DDBJ whole genome shotgun (WGS) entry which is preliminary data.</text>
</comment>
<proteinExistence type="predicted"/>
<keyword evidence="2" id="KW-0285">Flavoprotein</keyword>
<evidence type="ECO:0000313" key="6">
    <source>
        <dbReference type="EMBL" id="CDF04596.1"/>
    </source>
</evidence>
<dbReference type="Proteomes" id="UP000017908">
    <property type="component" value="Unassembled WGS sequence"/>
</dbReference>
<dbReference type="Pfam" id="PF02913">
    <property type="entry name" value="FAD-oxidase_C"/>
    <property type="match status" value="1"/>
</dbReference>
<dbReference type="InterPro" id="IPR016171">
    <property type="entry name" value="Vanillyl_alc_oxidase_C-sub2"/>
</dbReference>
<protein>
    <submittedName>
        <fullName evidence="6">Putative glycolate oxidase</fullName>
    </submittedName>
</protein>
<dbReference type="EMBL" id="CBKE010000109">
    <property type="protein sequence ID" value="CDF04596.1"/>
    <property type="molecule type" value="Genomic_DNA"/>
</dbReference>
<evidence type="ECO:0000259" key="5">
    <source>
        <dbReference type="Pfam" id="PF02913"/>
    </source>
</evidence>
<reference evidence="6" key="1">
    <citation type="submission" date="2012-11" db="EMBL/GenBank/DDBJ databases">
        <title>Dependencies among metagenomic species, viruses, plasmids and units of genetic variation.</title>
        <authorList>
            <person name="Nielsen H.B."/>
            <person name="Almeida M."/>
            <person name="Juncker A.S."/>
            <person name="Rasmussen S."/>
            <person name="Li J."/>
            <person name="Sunagawa S."/>
            <person name="Plichta D."/>
            <person name="Gautier L."/>
            <person name="Le Chatelier E."/>
            <person name="Peletier E."/>
            <person name="Bonde I."/>
            <person name="Nielsen T."/>
            <person name="Manichanh C."/>
            <person name="Arumugam M."/>
            <person name="Batto J."/>
            <person name="Santos M.B.Q.D."/>
            <person name="Blom N."/>
            <person name="Borruel N."/>
            <person name="Burgdorf K.S."/>
            <person name="Boumezbeur F."/>
            <person name="Casellas F."/>
            <person name="Dore J."/>
            <person name="Guarner F."/>
            <person name="Hansen T."/>
            <person name="Hildebrand F."/>
            <person name="Kaas R.S."/>
            <person name="Kennedy S."/>
            <person name="Kristiansen K."/>
            <person name="Kultima J.R."/>
            <person name="Leonard P."/>
            <person name="Levenez F."/>
            <person name="Lund O."/>
            <person name="Moumen B."/>
            <person name="Le Paslier D."/>
            <person name="Pons N."/>
            <person name="Pedersen O."/>
            <person name="Prifti E."/>
            <person name="Qin J."/>
            <person name="Raes J."/>
            <person name="Tap J."/>
            <person name="Tims S."/>
            <person name="Ussery D.W."/>
            <person name="Yamada T."/>
            <person name="MetaHit consortium"/>
            <person name="Renault P."/>
            <person name="Sicheritz-Ponten T."/>
            <person name="Bork P."/>
            <person name="Wang J."/>
            <person name="Brunak S."/>
            <person name="Ehrlich S.D."/>
        </authorList>
    </citation>
    <scope>NUCLEOTIDE SEQUENCE [LARGE SCALE GENOMIC DNA]</scope>
</reference>